<organism evidence="3 4">
    <name type="scientific">Gossypium lobatum</name>
    <dbReference type="NCBI Taxonomy" id="34289"/>
    <lineage>
        <taxon>Eukaryota</taxon>
        <taxon>Viridiplantae</taxon>
        <taxon>Streptophyta</taxon>
        <taxon>Embryophyta</taxon>
        <taxon>Tracheophyta</taxon>
        <taxon>Spermatophyta</taxon>
        <taxon>Magnoliopsida</taxon>
        <taxon>eudicotyledons</taxon>
        <taxon>Gunneridae</taxon>
        <taxon>Pentapetalae</taxon>
        <taxon>rosids</taxon>
        <taxon>malvids</taxon>
        <taxon>Malvales</taxon>
        <taxon>Malvaceae</taxon>
        <taxon>Malvoideae</taxon>
        <taxon>Gossypium</taxon>
    </lineage>
</organism>
<evidence type="ECO:0000256" key="1">
    <source>
        <dbReference type="SAM" id="MobiDB-lite"/>
    </source>
</evidence>
<gene>
    <name evidence="3" type="ORF">Golob_015378</name>
</gene>
<dbReference type="Pfam" id="PF09325">
    <property type="entry name" value="Vps5"/>
    <property type="match status" value="1"/>
</dbReference>
<reference evidence="3 4" key="1">
    <citation type="journal article" date="2019" name="Genome Biol. Evol.">
        <title>Insights into the evolution of the New World diploid cottons (Gossypium, subgenus Houzingenia) based on genome sequencing.</title>
        <authorList>
            <person name="Grover C.E."/>
            <person name="Arick M.A. 2nd"/>
            <person name="Thrash A."/>
            <person name="Conover J.L."/>
            <person name="Sanders W.S."/>
            <person name="Peterson D.G."/>
            <person name="Frelichowski J.E."/>
            <person name="Scheffler J.A."/>
            <person name="Scheffler B.E."/>
            <person name="Wendel J.F."/>
        </authorList>
    </citation>
    <scope>NUCLEOTIDE SEQUENCE [LARGE SCALE GENOMIC DNA]</scope>
    <source>
        <strain evidence="3">157</strain>
        <tissue evidence="3">Leaf</tissue>
    </source>
</reference>
<dbReference type="Proteomes" id="UP000593572">
    <property type="component" value="Unassembled WGS sequence"/>
</dbReference>
<feature type="compositionally biased region" description="Basic and acidic residues" evidence="1">
    <location>
        <begin position="11"/>
        <end position="20"/>
    </location>
</feature>
<comment type="caution">
    <text evidence="3">The sequence shown here is derived from an EMBL/GenBank/DDBJ whole genome shotgun (WGS) entry which is preliminary data.</text>
</comment>
<accession>A0A7J8M105</accession>
<evidence type="ECO:0000313" key="4">
    <source>
        <dbReference type="Proteomes" id="UP000593572"/>
    </source>
</evidence>
<keyword evidence="4" id="KW-1185">Reference proteome</keyword>
<dbReference type="PANTHER" id="PTHR10555:SF170">
    <property type="entry name" value="FI18122P1"/>
    <property type="match status" value="1"/>
</dbReference>
<dbReference type="Gene3D" id="1.20.1270.60">
    <property type="entry name" value="Arfaptin homology (AH) domain/BAR domain"/>
    <property type="match status" value="1"/>
</dbReference>
<dbReference type="EMBL" id="JABEZX010000006">
    <property type="protein sequence ID" value="MBA0558356.1"/>
    <property type="molecule type" value="Genomic_DNA"/>
</dbReference>
<dbReference type="PANTHER" id="PTHR10555">
    <property type="entry name" value="SORTING NEXIN"/>
    <property type="match status" value="1"/>
</dbReference>
<feature type="domain" description="Sorting nexin/Vps5-like C-terminal" evidence="2">
    <location>
        <begin position="14"/>
        <end position="172"/>
    </location>
</feature>
<dbReference type="GO" id="GO:0035091">
    <property type="term" value="F:phosphatidylinositol binding"/>
    <property type="evidence" value="ECO:0007669"/>
    <property type="project" value="TreeGrafter"/>
</dbReference>
<dbReference type="CDD" id="cd07596">
    <property type="entry name" value="BAR_SNX"/>
    <property type="match status" value="1"/>
</dbReference>
<dbReference type="AlphaFoldDB" id="A0A7J8M105"/>
<dbReference type="InterPro" id="IPR015404">
    <property type="entry name" value="Vps5_C"/>
</dbReference>
<protein>
    <recommendedName>
        <fullName evidence="2">Sorting nexin/Vps5-like C-terminal domain-containing protein</fullName>
    </recommendedName>
</protein>
<dbReference type="SUPFAM" id="SSF103657">
    <property type="entry name" value="BAR/IMD domain-like"/>
    <property type="match status" value="1"/>
</dbReference>
<sequence length="179" mass="20190">DVQSKVSDVVLGKEKPVEESNPEYEKLKQYVFELENHLAEAQKHAYHLVKRHRELGQSLSDFGKAAKLLGACEGQVLGKAFSDLGAKSEVLSAKLQKEAHQLLMSFEEPLKDYVRAVQSIKATIGERANAFRQQCELAETMKLKEINLDKLMLTRSDRVGEAEHEYKEASHSSQAFTRC</sequence>
<evidence type="ECO:0000313" key="3">
    <source>
        <dbReference type="EMBL" id="MBA0558356.1"/>
    </source>
</evidence>
<dbReference type="InterPro" id="IPR027267">
    <property type="entry name" value="AH/BAR_dom_sf"/>
</dbReference>
<feature type="region of interest" description="Disordered" evidence="1">
    <location>
        <begin position="1"/>
        <end position="20"/>
    </location>
</feature>
<proteinExistence type="predicted"/>
<dbReference type="GO" id="GO:0005768">
    <property type="term" value="C:endosome"/>
    <property type="evidence" value="ECO:0007669"/>
    <property type="project" value="TreeGrafter"/>
</dbReference>
<evidence type="ECO:0000259" key="2">
    <source>
        <dbReference type="Pfam" id="PF09325"/>
    </source>
</evidence>
<name>A0A7J8M105_9ROSI</name>
<feature type="non-terminal residue" evidence="3">
    <location>
        <position position="1"/>
    </location>
</feature>